<keyword evidence="4" id="KW-0378">Hydrolase</keyword>
<gene>
    <name evidence="8" type="ORF">DWB61_06940</name>
</gene>
<keyword evidence="6" id="KW-0464">Manganese</keyword>
<dbReference type="Gene3D" id="3.60.21.10">
    <property type="match status" value="1"/>
</dbReference>
<dbReference type="GO" id="GO:0008758">
    <property type="term" value="F:UDP-2,3-diacylglucosamine hydrolase activity"/>
    <property type="evidence" value="ECO:0007669"/>
    <property type="project" value="TreeGrafter"/>
</dbReference>
<dbReference type="PANTHER" id="PTHR34990">
    <property type="entry name" value="UDP-2,3-DIACYLGLUCOSAMINE HYDROLASE-RELATED"/>
    <property type="match status" value="1"/>
</dbReference>
<dbReference type="PANTHER" id="PTHR34990:SF1">
    <property type="entry name" value="UDP-2,3-DIACYLGLUCOSAMINE HYDROLASE"/>
    <property type="match status" value="1"/>
</dbReference>
<keyword evidence="9" id="KW-1185">Reference proteome</keyword>
<name>A0A425Y2Z9_9BACT</name>
<protein>
    <submittedName>
        <fullName evidence="8">UDP-2,3-diacylglucosamine diphosphatase</fullName>
    </submittedName>
</protein>
<dbReference type="CDD" id="cd07398">
    <property type="entry name" value="MPP_YbbF-LpxH"/>
    <property type="match status" value="1"/>
</dbReference>
<keyword evidence="2" id="KW-0997">Cell inner membrane</keyword>
<sequence>MTTGKKIYFASDVHLGAPALNNNLQREKLFVKWLNQVKEDAKAIYLMGDIFDFWFEYKRAVPRGFTRVLGKLAEICDSGIEVHFFTGNHDIWVFDYLPQELGIIVHHKEFRTEIEGKKFFLAHGDGLGPYDKGYKMLKKIFTNKFLQWCFARLHPNFAIGLALKWSSHSRLSDGKVEADQFRGTAKEWLVLFANDILKNEDFDYFVFGHRHWPSNIELDKGARYINTGDWISHFTYAVFDGANMELMNFEKPEA</sequence>
<evidence type="ECO:0000256" key="6">
    <source>
        <dbReference type="ARBA" id="ARBA00023211"/>
    </source>
</evidence>
<dbReference type="InterPro" id="IPR029052">
    <property type="entry name" value="Metallo-depent_PP-like"/>
</dbReference>
<evidence type="ECO:0000256" key="1">
    <source>
        <dbReference type="ARBA" id="ARBA00022475"/>
    </source>
</evidence>
<organism evidence="8 9">
    <name type="scientific">Ancylomarina euxinus</name>
    <dbReference type="NCBI Taxonomy" id="2283627"/>
    <lineage>
        <taxon>Bacteria</taxon>
        <taxon>Pseudomonadati</taxon>
        <taxon>Bacteroidota</taxon>
        <taxon>Bacteroidia</taxon>
        <taxon>Marinilabiliales</taxon>
        <taxon>Marinifilaceae</taxon>
        <taxon>Ancylomarina</taxon>
    </lineage>
</organism>
<evidence type="ECO:0000256" key="3">
    <source>
        <dbReference type="ARBA" id="ARBA00022723"/>
    </source>
</evidence>
<dbReference type="InterPro" id="IPR043461">
    <property type="entry name" value="LpxH-like"/>
</dbReference>
<dbReference type="GO" id="GO:0046872">
    <property type="term" value="F:metal ion binding"/>
    <property type="evidence" value="ECO:0007669"/>
    <property type="project" value="UniProtKB-KW"/>
</dbReference>
<dbReference type="Proteomes" id="UP000285794">
    <property type="component" value="Unassembled WGS sequence"/>
</dbReference>
<evidence type="ECO:0000313" key="8">
    <source>
        <dbReference type="EMBL" id="RRG22542.1"/>
    </source>
</evidence>
<evidence type="ECO:0000259" key="7">
    <source>
        <dbReference type="Pfam" id="PF00149"/>
    </source>
</evidence>
<accession>A0A425Y2Z9</accession>
<keyword evidence="1" id="KW-1003">Cell membrane</keyword>
<proteinExistence type="predicted"/>
<dbReference type="EMBL" id="QQWG01000005">
    <property type="protein sequence ID" value="RRG22542.1"/>
    <property type="molecule type" value="Genomic_DNA"/>
</dbReference>
<dbReference type="OrthoDB" id="9802481at2"/>
<evidence type="ECO:0000256" key="5">
    <source>
        <dbReference type="ARBA" id="ARBA00023136"/>
    </source>
</evidence>
<evidence type="ECO:0000256" key="4">
    <source>
        <dbReference type="ARBA" id="ARBA00022801"/>
    </source>
</evidence>
<dbReference type="Pfam" id="PF00149">
    <property type="entry name" value="Metallophos"/>
    <property type="match status" value="1"/>
</dbReference>
<dbReference type="GO" id="GO:0009245">
    <property type="term" value="P:lipid A biosynthetic process"/>
    <property type="evidence" value="ECO:0007669"/>
    <property type="project" value="TreeGrafter"/>
</dbReference>
<reference evidence="8 9" key="1">
    <citation type="submission" date="2018-07" db="EMBL/GenBank/DDBJ databases">
        <title>Draft genome sequence of Ancylomarina sp. M1P.</title>
        <authorList>
            <person name="Yadav S."/>
            <person name="Villanueva L."/>
            <person name="Damste J.S.S."/>
        </authorList>
    </citation>
    <scope>NUCLEOTIDE SEQUENCE [LARGE SCALE GENOMIC DNA]</scope>
    <source>
        <strain evidence="8 9">M1P</strain>
    </source>
</reference>
<keyword evidence="5" id="KW-0472">Membrane</keyword>
<dbReference type="AlphaFoldDB" id="A0A425Y2Z9"/>
<dbReference type="RefSeq" id="WP_125030169.1">
    <property type="nucleotide sequence ID" value="NZ_JAPXVP010000001.1"/>
</dbReference>
<comment type="caution">
    <text evidence="8">The sequence shown here is derived from an EMBL/GenBank/DDBJ whole genome shotgun (WGS) entry which is preliminary data.</text>
</comment>
<dbReference type="SUPFAM" id="SSF56300">
    <property type="entry name" value="Metallo-dependent phosphatases"/>
    <property type="match status" value="1"/>
</dbReference>
<dbReference type="InterPro" id="IPR004843">
    <property type="entry name" value="Calcineurin-like_PHP"/>
</dbReference>
<evidence type="ECO:0000313" key="9">
    <source>
        <dbReference type="Proteomes" id="UP000285794"/>
    </source>
</evidence>
<evidence type="ECO:0000256" key="2">
    <source>
        <dbReference type="ARBA" id="ARBA00022519"/>
    </source>
</evidence>
<dbReference type="GO" id="GO:0016020">
    <property type="term" value="C:membrane"/>
    <property type="evidence" value="ECO:0007669"/>
    <property type="project" value="GOC"/>
</dbReference>
<keyword evidence="3" id="KW-0479">Metal-binding</keyword>
<feature type="domain" description="Calcineurin-like phosphoesterase" evidence="7">
    <location>
        <begin position="6"/>
        <end position="213"/>
    </location>
</feature>